<dbReference type="GO" id="GO:0005829">
    <property type="term" value="C:cytosol"/>
    <property type="evidence" value="ECO:0007669"/>
    <property type="project" value="TreeGrafter"/>
</dbReference>
<dbReference type="AlphaFoldDB" id="A0A495VZY2"/>
<organism evidence="4 5">
    <name type="scientific">Saccharothrix australiensis</name>
    <dbReference type="NCBI Taxonomy" id="2072"/>
    <lineage>
        <taxon>Bacteria</taxon>
        <taxon>Bacillati</taxon>
        <taxon>Actinomycetota</taxon>
        <taxon>Actinomycetes</taxon>
        <taxon>Pseudonocardiales</taxon>
        <taxon>Pseudonocardiaceae</taxon>
        <taxon>Saccharothrix</taxon>
    </lineage>
</organism>
<comment type="similarity">
    <text evidence="1 3">Belongs to the dTDP-4-dehydrorhamnose 3,5-epimerase family.</text>
</comment>
<sequence>MTGVAARKQGMDMTVTPTGIEGVFVIQPEWFEDERGFFFESYSKRRWEQHGLHLDFVQDNHSRSQRGVLRGFHFQNGLAPQHRLVRCTVGAIWDVVVDLRVGSPTFGKWFGIELSATNRTQLLMGPEFAHGFAVLSDVAEVQYKTTGFHNPAAEGLLAWDDPDVAVPWPIENPTLSAKDSGNPSLAAYLADPAFHYGESA</sequence>
<feature type="active site" description="Proton donor" evidence="2">
    <location>
        <position position="143"/>
    </location>
</feature>
<dbReference type="Pfam" id="PF00908">
    <property type="entry name" value="dTDP_sugar_isom"/>
    <property type="match status" value="1"/>
</dbReference>
<comment type="catalytic activity">
    <reaction evidence="3">
        <text>dTDP-4-dehydro-6-deoxy-alpha-D-glucose = dTDP-4-dehydro-beta-L-rhamnose</text>
        <dbReference type="Rhea" id="RHEA:16969"/>
        <dbReference type="ChEBI" id="CHEBI:57649"/>
        <dbReference type="ChEBI" id="CHEBI:62830"/>
        <dbReference type="EC" id="5.1.3.13"/>
    </reaction>
</comment>
<evidence type="ECO:0000313" key="5">
    <source>
        <dbReference type="Proteomes" id="UP000282084"/>
    </source>
</evidence>
<dbReference type="InterPro" id="IPR000888">
    <property type="entry name" value="RmlC-like"/>
</dbReference>
<gene>
    <name evidence="4" type="ORF">C8E97_2543</name>
</gene>
<dbReference type="InterPro" id="IPR014710">
    <property type="entry name" value="RmlC-like_jellyroll"/>
</dbReference>
<feature type="active site" description="Proton acceptor" evidence="2">
    <location>
        <position position="73"/>
    </location>
</feature>
<evidence type="ECO:0000256" key="2">
    <source>
        <dbReference type="PIRSR" id="PIRSR600888-1"/>
    </source>
</evidence>
<dbReference type="GO" id="GO:0008830">
    <property type="term" value="F:dTDP-4-dehydrorhamnose 3,5-epimerase activity"/>
    <property type="evidence" value="ECO:0007669"/>
    <property type="project" value="UniProtKB-UniRule"/>
</dbReference>
<dbReference type="EMBL" id="RBXO01000001">
    <property type="protein sequence ID" value="RKT53955.1"/>
    <property type="molecule type" value="Genomic_DNA"/>
</dbReference>
<evidence type="ECO:0000313" key="4">
    <source>
        <dbReference type="EMBL" id="RKT53955.1"/>
    </source>
</evidence>
<dbReference type="CDD" id="cd00438">
    <property type="entry name" value="cupin_RmlC"/>
    <property type="match status" value="1"/>
</dbReference>
<evidence type="ECO:0000256" key="1">
    <source>
        <dbReference type="ARBA" id="ARBA00010154"/>
    </source>
</evidence>
<dbReference type="GO" id="GO:0000271">
    <property type="term" value="P:polysaccharide biosynthetic process"/>
    <property type="evidence" value="ECO:0007669"/>
    <property type="project" value="TreeGrafter"/>
</dbReference>
<dbReference type="GO" id="GO:0019305">
    <property type="term" value="P:dTDP-rhamnose biosynthetic process"/>
    <property type="evidence" value="ECO:0007669"/>
    <property type="project" value="UniProtKB-UniRule"/>
</dbReference>
<reference evidence="4 5" key="1">
    <citation type="submission" date="2018-10" db="EMBL/GenBank/DDBJ databases">
        <title>Sequencing the genomes of 1000 actinobacteria strains.</title>
        <authorList>
            <person name="Klenk H.-P."/>
        </authorList>
    </citation>
    <scope>NUCLEOTIDE SEQUENCE [LARGE SCALE GENOMIC DNA]</scope>
    <source>
        <strain evidence="4 5">DSM 43800</strain>
    </source>
</reference>
<evidence type="ECO:0000256" key="3">
    <source>
        <dbReference type="RuleBase" id="RU364069"/>
    </source>
</evidence>
<dbReference type="RefSeq" id="WP_121004938.1">
    <property type="nucleotide sequence ID" value="NZ_RBXO01000001.1"/>
</dbReference>
<protein>
    <recommendedName>
        <fullName evidence="3">dTDP-4-dehydrorhamnose 3,5-epimerase</fullName>
        <ecNumber evidence="3">5.1.3.13</ecNumber>
    </recommendedName>
    <alternativeName>
        <fullName evidence="3">Thymidine diphospho-4-keto-rhamnose 3,5-epimerase</fullName>
    </alternativeName>
</protein>
<keyword evidence="3" id="KW-0413">Isomerase</keyword>
<dbReference type="NCBIfam" id="TIGR01221">
    <property type="entry name" value="rmlC"/>
    <property type="match status" value="1"/>
</dbReference>
<dbReference type="Proteomes" id="UP000282084">
    <property type="component" value="Unassembled WGS sequence"/>
</dbReference>
<proteinExistence type="inferred from homology"/>
<dbReference type="Gene3D" id="2.60.120.10">
    <property type="entry name" value="Jelly Rolls"/>
    <property type="match status" value="1"/>
</dbReference>
<dbReference type="PANTHER" id="PTHR21047:SF2">
    <property type="entry name" value="THYMIDINE DIPHOSPHO-4-KETO-RHAMNOSE 3,5-EPIMERASE"/>
    <property type="match status" value="1"/>
</dbReference>
<dbReference type="PANTHER" id="PTHR21047">
    <property type="entry name" value="DTDP-6-DEOXY-D-GLUCOSE-3,5 EPIMERASE"/>
    <property type="match status" value="1"/>
</dbReference>
<dbReference type="UniPathway" id="UPA00124"/>
<name>A0A495VZY2_9PSEU</name>
<keyword evidence="5" id="KW-1185">Reference proteome</keyword>
<accession>A0A495VZY2</accession>
<comment type="caution">
    <text evidence="4">The sequence shown here is derived from an EMBL/GenBank/DDBJ whole genome shotgun (WGS) entry which is preliminary data.</text>
</comment>
<dbReference type="SUPFAM" id="SSF51182">
    <property type="entry name" value="RmlC-like cupins"/>
    <property type="match status" value="1"/>
</dbReference>
<dbReference type="InterPro" id="IPR011051">
    <property type="entry name" value="RmlC_Cupin_sf"/>
</dbReference>
<comment type="pathway">
    <text evidence="3">Carbohydrate biosynthesis; dTDP-L-rhamnose biosynthesis.</text>
</comment>
<comment type="function">
    <text evidence="3">Catalyzes the epimerization of the C3' and C5'positions of dTDP-6-deoxy-D-xylo-4-hexulose, forming dTDP-6-deoxy-L-lyxo-4-hexulose.</text>
</comment>
<dbReference type="EC" id="5.1.3.13" evidence="3"/>
<comment type="subunit">
    <text evidence="3">Homodimer.</text>
</comment>
<dbReference type="OrthoDB" id="9800680at2"/>